<organism evidence="3 4">
    <name type="scientific">Corynebacterium frankenforstense DSM 45800</name>
    <dbReference type="NCBI Taxonomy" id="1437875"/>
    <lineage>
        <taxon>Bacteria</taxon>
        <taxon>Bacillati</taxon>
        <taxon>Actinomycetota</taxon>
        <taxon>Actinomycetes</taxon>
        <taxon>Mycobacteriales</taxon>
        <taxon>Corynebacteriaceae</taxon>
        <taxon>Corynebacterium</taxon>
    </lineage>
</organism>
<dbReference type="OrthoDB" id="3415124at2"/>
<feature type="region of interest" description="Disordered" evidence="1">
    <location>
        <begin position="678"/>
        <end position="710"/>
    </location>
</feature>
<dbReference type="RefSeq" id="WP_075663441.1">
    <property type="nucleotide sequence ID" value="NZ_CP009247.1"/>
</dbReference>
<feature type="compositionally biased region" description="Basic and acidic residues" evidence="1">
    <location>
        <begin position="277"/>
        <end position="286"/>
    </location>
</feature>
<accession>A0A1L7CRI5</accession>
<dbReference type="Pfam" id="PF13625">
    <property type="entry name" value="Helicase_C_3"/>
    <property type="match status" value="1"/>
</dbReference>
<gene>
    <name evidence="3" type="ORF">CFRA_03320</name>
</gene>
<reference evidence="3 4" key="1">
    <citation type="submission" date="2014-08" db="EMBL/GenBank/DDBJ databases">
        <title>Complete genome sequence of Corynebacterium frankenforstense ST18(T) (=DSM 45800(T)), isolated from raw cow milk.</title>
        <authorList>
            <person name="Ruckert C."/>
            <person name="Albersmeier A."/>
            <person name="Winkler A."/>
            <person name="Lipski A."/>
            <person name="Kalinowski J."/>
        </authorList>
    </citation>
    <scope>NUCLEOTIDE SEQUENCE [LARGE SCALE GENOMIC DNA]</scope>
    <source>
        <strain evidence="3 4">ST18</strain>
    </source>
</reference>
<sequence>MNPSESSPTSATPAERFGDWLAGLDDAALTRLLELRPDAAVPPPPNTQALATRLRITGSVARAVAERTALELAVCESAAALGAATAPVAAAAVLAPLPDAAVAARALETLRSAGLMWGPDEAVRLLPEVPAALPDGLSLLEEAHSPADPQAVHEALETLPDSARAVLDTLARTGGVGLTRDAAPDADPARPVPRLLAAGLLSRVDARTVRMPRVVRDALRERPHTAVPLTDPLAGLRATDAADDASGTPGADSAVDTPTDAAAHSADTAATTASTTDHTDRADREATGQGLEAVRLMDRLIEVLGAEPGELIRSGGLAVRELRRLCAALDCEQDALIRLAGTGVSAGLLACARPDRDDDAADPAEPAAPVFAPTPLAEEWAEEGLAARWARLVTGWRGATLAPWTVTGPVHLFEEASHAPGLPAARRLVLAPYAEVAGDTALSPRTAWAAAVFDAPLAALRVPDAARDEVLAGARFLGLLARSGDDDRTAGLGRVALTGADAEELTEAATDLVPDTVEAVIVQADMTVLAPGPLPARLANRLARFADLESPGLAAVYRLSADSIRRALDAGDSAQDIAAFFTDHALGEVPQGVRVLVEDVARSHGHLRGGPAGCYLRCDDPDQLAAAAGTDAARTAGLRLIAPTVAVSPRPLIEVIGALQATGVHAVAEDAVGRSVDIRPDPVRVTPPRKRRTRRRSPAPASAGNNVDRTARAEAAVAALRRAEGTGTASTSLDDAARADTARTGAAGAGTAHGAGGAEGEGRDVGNRVDPVAALKTAARAGRTVTVGLVDKHGRANPRRLRPLRVEGGQVYAVEPAAGDAVLRFALHRVTGVDDA</sequence>
<evidence type="ECO:0000313" key="3">
    <source>
        <dbReference type="EMBL" id="APT88464.1"/>
    </source>
</evidence>
<evidence type="ECO:0000259" key="2">
    <source>
        <dbReference type="Pfam" id="PF13625"/>
    </source>
</evidence>
<feature type="compositionally biased region" description="Low complexity" evidence="1">
    <location>
        <begin position="256"/>
        <end position="276"/>
    </location>
</feature>
<evidence type="ECO:0000256" key="1">
    <source>
        <dbReference type="SAM" id="MobiDB-lite"/>
    </source>
</evidence>
<evidence type="ECO:0000313" key="4">
    <source>
        <dbReference type="Proteomes" id="UP000185434"/>
    </source>
</evidence>
<feature type="region of interest" description="Disordered" evidence="1">
    <location>
        <begin position="744"/>
        <end position="766"/>
    </location>
</feature>
<protein>
    <recommendedName>
        <fullName evidence="2">Helicase XPB/Ssl2 N-terminal domain-containing protein</fullName>
    </recommendedName>
</protein>
<feature type="compositionally biased region" description="Basic residues" evidence="1">
    <location>
        <begin position="687"/>
        <end position="697"/>
    </location>
</feature>
<feature type="compositionally biased region" description="Gly residues" evidence="1">
    <location>
        <begin position="747"/>
        <end position="759"/>
    </location>
</feature>
<dbReference type="STRING" id="1437875.CFRA_03320"/>
<dbReference type="AlphaFoldDB" id="A0A1L7CRI5"/>
<dbReference type="KEGG" id="cfk:CFRA_03320"/>
<proteinExistence type="predicted"/>
<name>A0A1L7CRI5_9CORY</name>
<keyword evidence="4" id="KW-1185">Reference proteome</keyword>
<feature type="domain" description="Helicase XPB/Ssl2 N-terminal" evidence="2">
    <location>
        <begin position="520"/>
        <end position="642"/>
    </location>
</feature>
<dbReference type="EMBL" id="CP009247">
    <property type="protein sequence ID" value="APT88464.1"/>
    <property type="molecule type" value="Genomic_DNA"/>
</dbReference>
<dbReference type="Proteomes" id="UP000185434">
    <property type="component" value="Chromosome"/>
</dbReference>
<dbReference type="InterPro" id="IPR032830">
    <property type="entry name" value="XPB/Ssl2_N"/>
</dbReference>
<feature type="region of interest" description="Disordered" evidence="1">
    <location>
        <begin position="226"/>
        <end position="289"/>
    </location>
</feature>